<dbReference type="AlphaFoldDB" id="A0A3N4KKJ2"/>
<name>A0A3N4KKJ2_9PEZI</name>
<organism evidence="2 3">
    <name type="scientific">Morchella conica CCBAS932</name>
    <dbReference type="NCBI Taxonomy" id="1392247"/>
    <lineage>
        <taxon>Eukaryota</taxon>
        <taxon>Fungi</taxon>
        <taxon>Dikarya</taxon>
        <taxon>Ascomycota</taxon>
        <taxon>Pezizomycotina</taxon>
        <taxon>Pezizomycetes</taxon>
        <taxon>Pezizales</taxon>
        <taxon>Morchellaceae</taxon>
        <taxon>Morchella</taxon>
    </lineage>
</organism>
<feature type="region of interest" description="Disordered" evidence="1">
    <location>
        <begin position="421"/>
        <end position="445"/>
    </location>
</feature>
<dbReference type="EMBL" id="ML119138">
    <property type="protein sequence ID" value="RPB11077.1"/>
    <property type="molecule type" value="Genomic_DNA"/>
</dbReference>
<evidence type="ECO:0000256" key="1">
    <source>
        <dbReference type="SAM" id="MobiDB-lite"/>
    </source>
</evidence>
<reference evidence="2 3" key="1">
    <citation type="journal article" date="2018" name="Nat. Ecol. Evol.">
        <title>Pezizomycetes genomes reveal the molecular basis of ectomycorrhizal truffle lifestyle.</title>
        <authorList>
            <person name="Murat C."/>
            <person name="Payen T."/>
            <person name="Noel B."/>
            <person name="Kuo A."/>
            <person name="Morin E."/>
            <person name="Chen J."/>
            <person name="Kohler A."/>
            <person name="Krizsan K."/>
            <person name="Balestrini R."/>
            <person name="Da Silva C."/>
            <person name="Montanini B."/>
            <person name="Hainaut M."/>
            <person name="Levati E."/>
            <person name="Barry K.W."/>
            <person name="Belfiori B."/>
            <person name="Cichocki N."/>
            <person name="Clum A."/>
            <person name="Dockter R.B."/>
            <person name="Fauchery L."/>
            <person name="Guy J."/>
            <person name="Iotti M."/>
            <person name="Le Tacon F."/>
            <person name="Lindquist E.A."/>
            <person name="Lipzen A."/>
            <person name="Malagnac F."/>
            <person name="Mello A."/>
            <person name="Molinier V."/>
            <person name="Miyauchi S."/>
            <person name="Poulain J."/>
            <person name="Riccioni C."/>
            <person name="Rubini A."/>
            <person name="Sitrit Y."/>
            <person name="Splivallo R."/>
            <person name="Traeger S."/>
            <person name="Wang M."/>
            <person name="Zifcakova L."/>
            <person name="Wipf D."/>
            <person name="Zambonelli A."/>
            <person name="Paolocci F."/>
            <person name="Nowrousian M."/>
            <person name="Ottonello S."/>
            <person name="Baldrian P."/>
            <person name="Spatafora J.W."/>
            <person name="Henrissat B."/>
            <person name="Nagy L.G."/>
            <person name="Aury J.M."/>
            <person name="Wincker P."/>
            <person name="Grigoriev I.V."/>
            <person name="Bonfante P."/>
            <person name="Martin F.M."/>
        </authorList>
    </citation>
    <scope>NUCLEOTIDE SEQUENCE [LARGE SCALE GENOMIC DNA]</scope>
    <source>
        <strain evidence="2 3">CCBAS932</strain>
    </source>
</reference>
<sequence length="537" mass="61842">MSKYEYKTNYENQLEEWARDQEAWSKTFNQRLEGLEDVAGPSSPPPVIKDEQPEYWGPNTLEEWALDGHDNSGLQNLMGEQHSEVPSDPGGASDGNELFNFWQSENKEMIKSAEIPCQQQELGNQHPEPSPNDTGGSQYREILNSEVGSQQGKLENQHLELPNDTGESQAQQELLDFRKSQNNGTVKHEGIQQEPQNFGEIPRQGLQTLQNNQLEGLVQKGFDEGQQQKSTDQSELDEPWNGDLSSPVPRYTNPESYDYASTVSDSHSSPQPIDLEKYLPHLGPPDENLTPEELEAKLQFQQDVLSMHRYNQRLAEKKSKEKAGVKSKVKGKGKEKMQDSLIYDPAIHKFDPSAIYARPSNTKKRFYHEISDDEEPGQQLRQSRKVGEKQEPWKQQVDDISFEEFRALYMNLDPNVAYTLREGEQEPRSKRARMSSGGRPVRPPKEDDRWNIWTVGDPNLKLRGSNISADYLRTVLFEDAGATGERRTKWSLTKLCERLIQRREYREKEARRMGIRPFGKPKNWSSELPWWNYFDDV</sequence>
<evidence type="ECO:0000313" key="2">
    <source>
        <dbReference type="EMBL" id="RPB11077.1"/>
    </source>
</evidence>
<proteinExistence type="predicted"/>
<feature type="region of interest" description="Disordered" evidence="1">
    <location>
        <begin position="66"/>
        <end position="289"/>
    </location>
</feature>
<keyword evidence="3" id="KW-1185">Reference proteome</keyword>
<feature type="region of interest" description="Disordered" evidence="1">
    <location>
        <begin position="369"/>
        <end position="393"/>
    </location>
</feature>
<gene>
    <name evidence="2" type="ORF">P167DRAFT_546694</name>
</gene>
<feature type="compositionally biased region" description="Polar residues" evidence="1">
    <location>
        <begin position="253"/>
        <end position="271"/>
    </location>
</feature>
<feature type="region of interest" description="Disordered" evidence="1">
    <location>
        <begin position="314"/>
        <end position="337"/>
    </location>
</feature>
<feature type="compositionally biased region" description="Basic and acidic residues" evidence="1">
    <location>
        <begin position="314"/>
        <end position="324"/>
    </location>
</feature>
<protein>
    <submittedName>
        <fullName evidence="2">Uncharacterized protein</fullName>
    </submittedName>
</protein>
<dbReference type="Proteomes" id="UP000277580">
    <property type="component" value="Unassembled WGS sequence"/>
</dbReference>
<dbReference type="InParanoid" id="A0A3N4KKJ2"/>
<dbReference type="OrthoDB" id="5359652at2759"/>
<feature type="compositionally biased region" description="Polar residues" evidence="1">
    <location>
        <begin position="205"/>
        <end position="214"/>
    </location>
</feature>
<evidence type="ECO:0000313" key="3">
    <source>
        <dbReference type="Proteomes" id="UP000277580"/>
    </source>
</evidence>
<accession>A0A3N4KKJ2</accession>